<protein>
    <submittedName>
        <fullName evidence="2">Uncharacterized protein</fullName>
    </submittedName>
</protein>
<reference evidence="2" key="1">
    <citation type="submission" date="2020-08" db="EMBL/GenBank/DDBJ databases">
        <title>Genome sequencing and assembly of the red palm weevil Rhynchophorus ferrugineus.</title>
        <authorList>
            <person name="Dias G.B."/>
            <person name="Bergman C.M."/>
            <person name="Manee M."/>
        </authorList>
    </citation>
    <scope>NUCLEOTIDE SEQUENCE</scope>
    <source>
        <strain evidence="2">AA-2017</strain>
        <tissue evidence="2">Whole larva</tissue>
    </source>
</reference>
<dbReference type="AlphaFoldDB" id="A0A834IYG6"/>
<keyword evidence="3" id="KW-1185">Reference proteome</keyword>
<comment type="caution">
    <text evidence="2">The sequence shown here is derived from an EMBL/GenBank/DDBJ whole genome shotgun (WGS) entry which is preliminary data.</text>
</comment>
<name>A0A834IYG6_RHYFE</name>
<proteinExistence type="predicted"/>
<gene>
    <name evidence="2" type="ORF">GWI33_002622</name>
</gene>
<evidence type="ECO:0000313" key="2">
    <source>
        <dbReference type="EMBL" id="KAF7282477.1"/>
    </source>
</evidence>
<sequence length="99" mass="10538">MHVITDEAFLSKGIIDQAAGRERGGSGAPSAKRGNNGDDSYIRGGSTIDRTRGRMGKRPSGGSLGPRQIDGGMIGNDGKKRKLSFAGTKLIFDQWRSDD</sequence>
<accession>A0A834IYG6</accession>
<organism evidence="2 3">
    <name type="scientific">Rhynchophorus ferrugineus</name>
    <name type="common">Red palm weevil</name>
    <name type="synonym">Curculio ferrugineus</name>
    <dbReference type="NCBI Taxonomy" id="354439"/>
    <lineage>
        <taxon>Eukaryota</taxon>
        <taxon>Metazoa</taxon>
        <taxon>Ecdysozoa</taxon>
        <taxon>Arthropoda</taxon>
        <taxon>Hexapoda</taxon>
        <taxon>Insecta</taxon>
        <taxon>Pterygota</taxon>
        <taxon>Neoptera</taxon>
        <taxon>Endopterygota</taxon>
        <taxon>Coleoptera</taxon>
        <taxon>Polyphaga</taxon>
        <taxon>Cucujiformia</taxon>
        <taxon>Curculionidae</taxon>
        <taxon>Dryophthorinae</taxon>
        <taxon>Rhynchophorus</taxon>
    </lineage>
</organism>
<dbReference type="Proteomes" id="UP000625711">
    <property type="component" value="Unassembled WGS sequence"/>
</dbReference>
<evidence type="ECO:0000256" key="1">
    <source>
        <dbReference type="SAM" id="MobiDB-lite"/>
    </source>
</evidence>
<evidence type="ECO:0000313" key="3">
    <source>
        <dbReference type="Proteomes" id="UP000625711"/>
    </source>
</evidence>
<feature type="region of interest" description="Disordered" evidence="1">
    <location>
        <begin position="14"/>
        <end position="80"/>
    </location>
</feature>
<dbReference type="EMBL" id="JAACXV010000172">
    <property type="protein sequence ID" value="KAF7282477.1"/>
    <property type="molecule type" value="Genomic_DNA"/>
</dbReference>